<dbReference type="OrthoDB" id="1743486at2759"/>
<protein>
    <submittedName>
        <fullName evidence="1">Uncharacterized protein</fullName>
    </submittedName>
</protein>
<evidence type="ECO:0000313" key="1">
    <source>
        <dbReference type="EMBL" id="KAG5579974.1"/>
    </source>
</evidence>
<proteinExistence type="predicted"/>
<comment type="caution">
    <text evidence="1">The sequence shown here is derived from an EMBL/GenBank/DDBJ whole genome shotgun (WGS) entry which is preliminary data.</text>
</comment>
<dbReference type="EMBL" id="JACXVP010000010">
    <property type="protein sequence ID" value="KAG5579974.1"/>
    <property type="molecule type" value="Genomic_DNA"/>
</dbReference>
<sequence length="170" mass="20032">MKFSIPWINKWTPEVGFTDEQIHCLYRTFYNKFGYKLMNKDPQTKTLYKQELLDLIEATTKEYCLTPQKGIMQDSFVRYIARKISIQEGDKEKMIHNYLDEVTKKFLLNITQYEKSDTSMQSETSDDVTYIQESQLYETTSEDVLEKAGDFLHKLKGKEDKISRAMTMSG</sequence>
<organism evidence="1 2">
    <name type="scientific">Solanum commersonii</name>
    <name type="common">Commerson's wild potato</name>
    <name type="synonym">Commerson's nightshade</name>
    <dbReference type="NCBI Taxonomy" id="4109"/>
    <lineage>
        <taxon>Eukaryota</taxon>
        <taxon>Viridiplantae</taxon>
        <taxon>Streptophyta</taxon>
        <taxon>Embryophyta</taxon>
        <taxon>Tracheophyta</taxon>
        <taxon>Spermatophyta</taxon>
        <taxon>Magnoliopsida</taxon>
        <taxon>eudicotyledons</taxon>
        <taxon>Gunneridae</taxon>
        <taxon>Pentapetalae</taxon>
        <taxon>asterids</taxon>
        <taxon>lamiids</taxon>
        <taxon>Solanales</taxon>
        <taxon>Solanaceae</taxon>
        <taxon>Solanoideae</taxon>
        <taxon>Solaneae</taxon>
        <taxon>Solanum</taxon>
    </lineage>
</organism>
<keyword evidence="2" id="KW-1185">Reference proteome</keyword>
<gene>
    <name evidence="1" type="ORF">H5410_050601</name>
</gene>
<reference evidence="1 2" key="1">
    <citation type="submission" date="2020-09" db="EMBL/GenBank/DDBJ databases">
        <title>De no assembly of potato wild relative species, Solanum commersonii.</title>
        <authorList>
            <person name="Cho K."/>
        </authorList>
    </citation>
    <scope>NUCLEOTIDE SEQUENCE [LARGE SCALE GENOMIC DNA]</scope>
    <source>
        <strain evidence="1">LZ3.2</strain>
        <tissue evidence="1">Leaf</tissue>
    </source>
</reference>
<name>A0A9J5WYD2_SOLCO</name>
<dbReference type="Proteomes" id="UP000824120">
    <property type="component" value="Chromosome 10"/>
</dbReference>
<accession>A0A9J5WYD2</accession>
<dbReference type="AlphaFoldDB" id="A0A9J5WYD2"/>
<evidence type="ECO:0000313" key="2">
    <source>
        <dbReference type="Proteomes" id="UP000824120"/>
    </source>
</evidence>